<dbReference type="KEGG" id="amim:MIM_c41150"/>
<feature type="domain" description="D-isomer specific 2-hydroxyacid dehydrogenase NAD-binding" evidence="3">
    <location>
        <begin position="125"/>
        <end position="195"/>
    </location>
</feature>
<evidence type="ECO:0000259" key="3">
    <source>
        <dbReference type="Pfam" id="PF02826"/>
    </source>
</evidence>
<dbReference type="STRING" id="1247726.MIM_c41150"/>
<accession>W0PI24</accession>
<dbReference type="InterPro" id="IPR006140">
    <property type="entry name" value="D-isomer_DH_NAD-bd"/>
</dbReference>
<dbReference type="Proteomes" id="UP000019095">
    <property type="component" value="Chromosome"/>
</dbReference>
<evidence type="ECO:0000313" key="4">
    <source>
        <dbReference type="EMBL" id="AHG66161.1"/>
    </source>
</evidence>
<keyword evidence="2" id="KW-0520">NAD</keyword>
<dbReference type="eggNOG" id="COG0111">
    <property type="taxonomic scope" value="Bacteria"/>
</dbReference>
<dbReference type="SUPFAM" id="SSF52283">
    <property type="entry name" value="Formate/glycerate dehydrogenase catalytic domain-like"/>
    <property type="match status" value="1"/>
</dbReference>
<protein>
    <submittedName>
        <fullName evidence="4">Putative NAD-binding D-isomer specific 2-hydroxyacid dehydrogenase</fullName>
    </submittedName>
</protein>
<dbReference type="PANTHER" id="PTHR43333:SF1">
    <property type="entry name" value="D-ISOMER SPECIFIC 2-HYDROXYACID DEHYDROGENASE NAD-BINDING DOMAIN-CONTAINING PROTEIN"/>
    <property type="match status" value="1"/>
</dbReference>
<keyword evidence="1" id="KW-0560">Oxidoreductase</keyword>
<dbReference type="Gene3D" id="3.40.50.720">
    <property type="entry name" value="NAD(P)-binding Rossmann-like Domain"/>
    <property type="match status" value="2"/>
</dbReference>
<dbReference type="PANTHER" id="PTHR43333">
    <property type="entry name" value="2-HACID_DH_C DOMAIN-CONTAINING PROTEIN"/>
    <property type="match status" value="1"/>
</dbReference>
<evidence type="ECO:0000256" key="1">
    <source>
        <dbReference type="ARBA" id="ARBA00023002"/>
    </source>
</evidence>
<dbReference type="InterPro" id="IPR036291">
    <property type="entry name" value="NAD(P)-bd_dom_sf"/>
</dbReference>
<dbReference type="GO" id="GO:0051287">
    <property type="term" value="F:NAD binding"/>
    <property type="evidence" value="ECO:0007669"/>
    <property type="project" value="InterPro"/>
</dbReference>
<name>W0PI24_ADVMD</name>
<evidence type="ECO:0000313" key="5">
    <source>
        <dbReference type="Proteomes" id="UP000019095"/>
    </source>
</evidence>
<dbReference type="GO" id="GO:0016491">
    <property type="term" value="F:oxidoreductase activity"/>
    <property type="evidence" value="ECO:0007669"/>
    <property type="project" value="UniProtKB-KW"/>
</dbReference>
<feature type="domain" description="D-isomer specific 2-hydroxyacid dehydrogenase NAD-binding" evidence="3">
    <location>
        <begin position="228"/>
        <end position="326"/>
    </location>
</feature>
<gene>
    <name evidence="4" type="ORF">MIM_c41150</name>
</gene>
<dbReference type="SUPFAM" id="SSF51735">
    <property type="entry name" value="NAD(P)-binding Rossmann-fold domains"/>
    <property type="match status" value="1"/>
</dbReference>
<dbReference type="PATRIC" id="fig|1247726.3.peg.4538"/>
<dbReference type="EMBL" id="CP003915">
    <property type="protein sequence ID" value="AHG66161.1"/>
    <property type="molecule type" value="Genomic_DNA"/>
</dbReference>
<proteinExistence type="predicted"/>
<evidence type="ECO:0000256" key="2">
    <source>
        <dbReference type="ARBA" id="ARBA00023027"/>
    </source>
</evidence>
<dbReference type="CDD" id="cd05300">
    <property type="entry name" value="2-Hacid_dh_1"/>
    <property type="match status" value="1"/>
</dbReference>
<keyword evidence="5" id="KW-1185">Reference proteome</keyword>
<sequence length="358" mass="38917">MASQALNVLISDKVLAYVREAATSRYGLEQIHFIPFSGQPLDEQTLAQLDIAFVSRDITGRSTKFVLEPATAIFYQMLEQAPRLQWVHVHSAGVDRPVYVSLRDKGLSVTSSTGALSAIVAQSALAAVLALNRRFRFLEQAQREHKWAPLLDELMPADLHGQHVMLAGWGPIAQTIQRYLDMLGMQVTVLRNSAIDRAAIGATNGATDSATNSTPNGAGNSPTNVPMIPYSAMHQLLPQTEWLILACPLTETTRQLVDRQALAAIKPGACIVNVSRGEVIEEAALIDALSTGHIAGAYLDVVEKEPLVVDSPLWDMPNVMVSPHTAGHSSGNEARVADIFLENLNNWVHGLPLRNLSR</sequence>
<dbReference type="RefSeq" id="WP_025374848.1">
    <property type="nucleotide sequence ID" value="NZ_CP003915.1"/>
</dbReference>
<dbReference type="OrthoDB" id="9805416at2"/>
<reference evidence="4 5" key="1">
    <citation type="journal article" date="2014" name="Microbiology">
        <title>Unravelling the complete genome sequence of Advenella mimigardefordensis strain DPN7T and novel insights in the catabolism of the xenobiotic polythioester precursor 3,3'-dithiodipropionate.</title>
        <authorList>
            <person name="Wubbeler J.H."/>
            <person name="Hiessl S."/>
            <person name="Schuldes J."/>
            <person name="Thurmer A."/>
            <person name="Daniel R."/>
            <person name="Steinbuchel A."/>
        </authorList>
    </citation>
    <scope>NUCLEOTIDE SEQUENCE [LARGE SCALE GENOMIC DNA]</scope>
    <source>
        <strain evidence="5">DSM 17166 / LMG 22922 / DPN7</strain>
    </source>
</reference>
<organism evidence="4 5">
    <name type="scientific">Advenella mimigardefordensis (strain DSM 17166 / LMG 22922 / DPN7)</name>
    <dbReference type="NCBI Taxonomy" id="1247726"/>
    <lineage>
        <taxon>Bacteria</taxon>
        <taxon>Pseudomonadati</taxon>
        <taxon>Pseudomonadota</taxon>
        <taxon>Betaproteobacteria</taxon>
        <taxon>Burkholderiales</taxon>
        <taxon>Alcaligenaceae</taxon>
    </lineage>
</organism>
<dbReference type="Pfam" id="PF02826">
    <property type="entry name" value="2-Hacid_dh_C"/>
    <property type="match status" value="2"/>
</dbReference>
<dbReference type="AlphaFoldDB" id="W0PI24"/>
<dbReference type="HOGENOM" id="CLU_019796_1_0_4"/>